<dbReference type="Proteomes" id="UP001151699">
    <property type="component" value="Chromosome B"/>
</dbReference>
<dbReference type="InterPro" id="IPR050836">
    <property type="entry name" value="SDS22/Internalin_LRR"/>
</dbReference>
<evidence type="ECO:0000313" key="3">
    <source>
        <dbReference type="EMBL" id="KAJ6641316.1"/>
    </source>
</evidence>
<dbReference type="SMART" id="SM00365">
    <property type="entry name" value="LRR_SD22"/>
    <property type="match status" value="4"/>
</dbReference>
<dbReference type="InterPro" id="IPR025875">
    <property type="entry name" value="Leu-rich_rpt_4"/>
</dbReference>
<keyword evidence="4" id="KW-1185">Reference proteome</keyword>
<gene>
    <name evidence="3" type="primary">PPP1R42</name>
    <name evidence="3" type="ORF">Bhyg_06252</name>
</gene>
<dbReference type="Pfam" id="PF12799">
    <property type="entry name" value="LRR_4"/>
    <property type="match status" value="2"/>
</dbReference>
<keyword evidence="2" id="KW-0677">Repeat</keyword>
<dbReference type="SUPFAM" id="SSF52058">
    <property type="entry name" value="L domain-like"/>
    <property type="match status" value="1"/>
</dbReference>
<protein>
    <submittedName>
        <fullName evidence="3">Protein phosphatase 1 regulatory subunit 42</fullName>
    </submittedName>
</protein>
<proteinExistence type="predicted"/>
<dbReference type="AlphaFoldDB" id="A0A9Q0N1X7"/>
<feature type="non-terminal residue" evidence="3">
    <location>
        <position position="1"/>
    </location>
</feature>
<accession>A0A9Q0N1X7</accession>
<dbReference type="PANTHER" id="PTHR46652:SF3">
    <property type="entry name" value="LEUCINE-RICH REPEAT-CONTAINING PROTEIN 9"/>
    <property type="match status" value="1"/>
</dbReference>
<comment type="caution">
    <text evidence="3">The sequence shown here is derived from an EMBL/GenBank/DDBJ whole genome shotgun (WGS) entry which is preliminary data.</text>
</comment>
<evidence type="ECO:0000256" key="2">
    <source>
        <dbReference type="ARBA" id="ARBA00022737"/>
    </source>
</evidence>
<dbReference type="PANTHER" id="PTHR46652">
    <property type="entry name" value="LEUCINE-RICH REPEAT AND IQ DOMAIN-CONTAINING PROTEIN 1-RELATED"/>
    <property type="match status" value="1"/>
</dbReference>
<dbReference type="CDD" id="cd21340">
    <property type="entry name" value="PPP1R42"/>
    <property type="match status" value="1"/>
</dbReference>
<name>A0A9Q0N1X7_9DIPT</name>
<dbReference type="InterPro" id="IPR032675">
    <property type="entry name" value="LRR_dom_sf"/>
</dbReference>
<dbReference type="InterPro" id="IPR001611">
    <property type="entry name" value="Leu-rich_rpt"/>
</dbReference>
<dbReference type="PROSITE" id="PS51450">
    <property type="entry name" value="LRR"/>
    <property type="match status" value="3"/>
</dbReference>
<evidence type="ECO:0000256" key="1">
    <source>
        <dbReference type="ARBA" id="ARBA00022614"/>
    </source>
</evidence>
<reference evidence="3" key="1">
    <citation type="submission" date="2022-07" db="EMBL/GenBank/DDBJ databases">
        <authorList>
            <person name="Trinca V."/>
            <person name="Uliana J.V.C."/>
            <person name="Torres T.T."/>
            <person name="Ward R.J."/>
            <person name="Monesi N."/>
        </authorList>
    </citation>
    <scope>NUCLEOTIDE SEQUENCE</scope>
    <source>
        <strain evidence="3">HSMRA1968</strain>
        <tissue evidence="3">Whole embryos</tissue>
    </source>
</reference>
<evidence type="ECO:0000313" key="4">
    <source>
        <dbReference type="Proteomes" id="UP001151699"/>
    </source>
</evidence>
<keyword evidence="1" id="KW-0433">Leucine-rich repeat</keyword>
<sequence length="224" mass="26027">MSSIEFIEKYEGTKSVYVRKNESKIDRFKKLTHLHLNGKRIDKIGDLSACIHLKVLYLHNNAIHKIESLTKLTQLTHLYLQWNQIERIENLNTLKCLRTLFLGNNRISRLENLEKLVNLEELHIERQRLNEGTEFVFDLGCLDLLSRKLRILNVTGLGLTNLDFLPTLQCLSELIAAENKFECPKELGESVRNIPVLRKVEFRGCPAQKDIHYKEKLIAKAPNI</sequence>
<organism evidence="3 4">
    <name type="scientific">Pseudolycoriella hygida</name>
    <dbReference type="NCBI Taxonomy" id="35572"/>
    <lineage>
        <taxon>Eukaryota</taxon>
        <taxon>Metazoa</taxon>
        <taxon>Ecdysozoa</taxon>
        <taxon>Arthropoda</taxon>
        <taxon>Hexapoda</taxon>
        <taxon>Insecta</taxon>
        <taxon>Pterygota</taxon>
        <taxon>Neoptera</taxon>
        <taxon>Endopterygota</taxon>
        <taxon>Diptera</taxon>
        <taxon>Nematocera</taxon>
        <taxon>Sciaroidea</taxon>
        <taxon>Sciaridae</taxon>
        <taxon>Pseudolycoriella</taxon>
    </lineage>
</organism>
<dbReference type="Gene3D" id="3.80.10.10">
    <property type="entry name" value="Ribonuclease Inhibitor"/>
    <property type="match status" value="2"/>
</dbReference>
<dbReference type="OrthoDB" id="10262005at2759"/>
<dbReference type="EMBL" id="WJQU01000002">
    <property type="protein sequence ID" value="KAJ6641316.1"/>
    <property type="molecule type" value="Genomic_DNA"/>
</dbReference>